<accession>A0A1H0MTA3</accession>
<dbReference type="GO" id="GO:0046872">
    <property type="term" value="F:metal ion binding"/>
    <property type="evidence" value="ECO:0007669"/>
    <property type="project" value="UniProtKB-KW"/>
</dbReference>
<dbReference type="InterPro" id="IPR015424">
    <property type="entry name" value="PyrdxlP-dep_Trfase"/>
</dbReference>
<feature type="compositionally biased region" description="Basic and acidic residues" evidence="9">
    <location>
        <begin position="11"/>
        <end position="32"/>
    </location>
</feature>
<dbReference type="InterPro" id="IPR015421">
    <property type="entry name" value="PyrdxlP-dep_Trfase_major"/>
</dbReference>
<proteinExistence type="inferred from homology"/>
<evidence type="ECO:0000256" key="6">
    <source>
        <dbReference type="ARBA" id="ARBA00023004"/>
    </source>
</evidence>
<keyword evidence="5" id="KW-0663">Pyridoxal phosphate</keyword>
<dbReference type="InterPro" id="IPR015422">
    <property type="entry name" value="PyrdxlP-dep_Trfase_small"/>
</dbReference>
<reference evidence="12" key="1">
    <citation type="submission" date="2016-10" db="EMBL/GenBank/DDBJ databases">
        <authorList>
            <person name="Varghese N."/>
            <person name="Submissions S."/>
        </authorList>
    </citation>
    <scope>NUCLEOTIDE SEQUENCE [LARGE SCALE GENOMIC DNA]</scope>
    <source>
        <strain evidence="12">DSM 22329</strain>
    </source>
</reference>
<comment type="catalytic activity">
    <reaction evidence="8">
        <text>(sulfur carrier)-H + L-cysteine = (sulfur carrier)-SH + L-alanine</text>
        <dbReference type="Rhea" id="RHEA:43892"/>
        <dbReference type="Rhea" id="RHEA-COMP:14737"/>
        <dbReference type="Rhea" id="RHEA-COMP:14739"/>
        <dbReference type="ChEBI" id="CHEBI:29917"/>
        <dbReference type="ChEBI" id="CHEBI:35235"/>
        <dbReference type="ChEBI" id="CHEBI:57972"/>
        <dbReference type="ChEBI" id="CHEBI:64428"/>
        <dbReference type="EC" id="2.8.1.7"/>
    </reaction>
</comment>
<organism evidence="11 12">
    <name type="scientific">Pedococcus dokdonensis</name>
    <dbReference type="NCBI Taxonomy" id="443156"/>
    <lineage>
        <taxon>Bacteria</taxon>
        <taxon>Bacillati</taxon>
        <taxon>Actinomycetota</taxon>
        <taxon>Actinomycetes</taxon>
        <taxon>Micrococcales</taxon>
        <taxon>Intrasporangiaceae</taxon>
        <taxon>Pedococcus</taxon>
    </lineage>
</organism>
<dbReference type="SUPFAM" id="SSF53383">
    <property type="entry name" value="PLP-dependent transferases"/>
    <property type="match status" value="1"/>
</dbReference>
<feature type="region of interest" description="Disordered" evidence="9">
    <location>
        <begin position="1"/>
        <end position="55"/>
    </location>
</feature>
<keyword evidence="3" id="KW-0808">Transferase</keyword>
<dbReference type="Gene3D" id="3.40.640.10">
    <property type="entry name" value="Type I PLP-dependent aspartate aminotransferase-like (Major domain)"/>
    <property type="match status" value="1"/>
</dbReference>
<sequence>MANPSQAGPQDHAEDRAQDSAQDRDQDRDQVRAQDAVAGRGPARRWLDAAPGPMHPRASETLLAAVEAGWADPRRLHREGRAARRLLDQSREVLAAGLGVAPAEVAFAPDGPTAVRWMVDGLRYAGRRRGTRVVASAVEHSAVLVPGRHTADATGEPLDFEVVPVDSRGRVDLDAWGRAVAGPGTVAAALQHGNGEVATLQPLEAARTAARGAGVPLAVDAQASLGRAPSPDTSAYDLLAGDATSWGGPGGLGVLVVPDRTRWLLPGPADPDVALSGPTRHTPWVPLALAAAEAWQQTAATRAADAAEARQLVDRVRAAAAAVPDVEVVGDPKDRLPHVVTFSALYADGEALVREFDRRGFAVGSGSACTASTLEPSHVLAAMGALTHGNVRVTLPLAPVAPDRATQVDAFCAVIAEVVEVVRTELGARRL</sequence>
<protein>
    <submittedName>
        <fullName evidence="11">Cysteine desulfurase</fullName>
    </submittedName>
</protein>
<dbReference type="PANTHER" id="PTHR11601">
    <property type="entry name" value="CYSTEINE DESULFURYLASE FAMILY MEMBER"/>
    <property type="match status" value="1"/>
</dbReference>
<comment type="similarity">
    <text evidence="2">Belongs to the class-V pyridoxal-phosphate-dependent aminotransferase family. NifS/IscS subfamily.</text>
</comment>
<dbReference type="PIRSF" id="PIRSF005572">
    <property type="entry name" value="NifS"/>
    <property type="match status" value="1"/>
</dbReference>
<dbReference type="InterPro" id="IPR016454">
    <property type="entry name" value="Cysteine_dSase"/>
</dbReference>
<dbReference type="Proteomes" id="UP000199077">
    <property type="component" value="Chromosome I"/>
</dbReference>
<dbReference type="Pfam" id="PF00266">
    <property type="entry name" value="Aminotran_5"/>
    <property type="match status" value="1"/>
</dbReference>
<keyword evidence="12" id="KW-1185">Reference proteome</keyword>
<evidence type="ECO:0000256" key="3">
    <source>
        <dbReference type="ARBA" id="ARBA00022679"/>
    </source>
</evidence>
<dbReference type="PANTHER" id="PTHR11601:SF34">
    <property type="entry name" value="CYSTEINE DESULFURASE"/>
    <property type="match status" value="1"/>
</dbReference>
<dbReference type="AlphaFoldDB" id="A0A1H0MTA3"/>
<name>A0A1H0MTA3_9MICO</name>
<evidence type="ECO:0000313" key="11">
    <source>
        <dbReference type="EMBL" id="SDO83602.1"/>
    </source>
</evidence>
<gene>
    <name evidence="11" type="ORF">SAMN04489867_0712</name>
</gene>
<dbReference type="GO" id="GO:0031071">
    <property type="term" value="F:cysteine desulfurase activity"/>
    <property type="evidence" value="ECO:0007669"/>
    <property type="project" value="UniProtKB-EC"/>
</dbReference>
<evidence type="ECO:0000256" key="2">
    <source>
        <dbReference type="ARBA" id="ARBA00006490"/>
    </source>
</evidence>
<dbReference type="GO" id="GO:0051536">
    <property type="term" value="F:iron-sulfur cluster binding"/>
    <property type="evidence" value="ECO:0007669"/>
    <property type="project" value="UniProtKB-KW"/>
</dbReference>
<keyword evidence="7" id="KW-0411">Iron-sulfur</keyword>
<feature type="domain" description="Aminotransferase class V" evidence="10">
    <location>
        <begin position="49"/>
        <end position="393"/>
    </location>
</feature>
<evidence type="ECO:0000256" key="1">
    <source>
        <dbReference type="ARBA" id="ARBA00001933"/>
    </source>
</evidence>
<evidence type="ECO:0000256" key="4">
    <source>
        <dbReference type="ARBA" id="ARBA00022723"/>
    </source>
</evidence>
<evidence type="ECO:0000259" key="10">
    <source>
        <dbReference type="Pfam" id="PF00266"/>
    </source>
</evidence>
<evidence type="ECO:0000256" key="5">
    <source>
        <dbReference type="ARBA" id="ARBA00022898"/>
    </source>
</evidence>
<dbReference type="Gene3D" id="3.90.1150.10">
    <property type="entry name" value="Aspartate Aminotransferase, domain 1"/>
    <property type="match status" value="1"/>
</dbReference>
<keyword evidence="6" id="KW-0408">Iron</keyword>
<evidence type="ECO:0000313" key="12">
    <source>
        <dbReference type="Proteomes" id="UP000199077"/>
    </source>
</evidence>
<evidence type="ECO:0000256" key="8">
    <source>
        <dbReference type="ARBA" id="ARBA00050776"/>
    </source>
</evidence>
<keyword evidence="4" id="KW-0479">Metal-binding</keyword>
<dbReference type="RefSeq" id="WP_231961427.1">
    <property type="nucleotide sequence ID" value="NZ_LT629711.1"/>
</dbReference>
<dbReference type="STRING" id="443156.SAMN04489867_0712"/>
<evidence type="ECO:0000256" key="7">
    <source>
        <dbReference type="ARBA" id="ARBA00023014"/>
    </source>
</evidence>
<evidence type="ECO:0000256" key="9">
    <source>
        <dbReference type="SAM" id="MobiDB-lite"/>
    </source>
</evidence>
<dbReference type="InterPro" id="IPR000192">
    <property type="entry name" value="Aminotrans_V_dom"/>
</dbReference>
<comment type="cofactor">
    <cofactor evidence="1">
        <name>pyridoxal 5'-phosphate</name>
        <dbReference type="ChEBI" id="CHEBI:597326"/>
    </cofactor>
</comment>
<dbReference type="EMBL" id="LT629711">
    <property type="protein sequence ID" value="SDO83602.1"/>
    <property type="molecule type" value="Genomic_DNA"/>
</dbReference>